<accession>A0A090QLF3</accession>
<gene>
    <name evidence="1" type="ORF">JCM19237_2116</name>
</gene>
<organism evidence="1 2">
    <name type="scientific">Photobacterium aphoticum</name>
    <dbReference type="NCBI Taxonomy" id="754436"/>
    <lineage>
        <taxon>Bacteria</taxon>
        <taxon>Pseudomonadati</taxon>
        <taxon>Pseudomonadota</taxon>
        <taxon>Gammaproteobacteria</taxon>
        <taxon>Vibrionales</taxon>
        <taxon>Vibrionaceae</taxon>
        <taxon>Photobacterium</taxon>
    </lineage>
</organism>
<dbReference type="STRING" id="754436.JCM19237_2116"/>
<dbReference type="AlphaFoldDB" id="A0A090QLF3"/>
<evidence type="ECO:0000313" key="2">
    <source>
        <dbReference type="Proteomes" id="UP000029227"/>
    </source>
</evidence>
<protein>
    <submittedName>
        <fullName evidence="1">Uncharacterized protein</fullName>
    </submittedName>
</protein>
<evidence type="ECO:0000313" key="1">
    <source>
        <dbReference type="EMBL" id="GAL03965.1"/>
    </source>
</evidence>
<sequence length="42" mass="4708">MSKHKKELVAFIFSAFLAVIDNGKKPVSVLFGMCVKQHPTFL</sequence>
<reference evidence="1 2" key="1">
    <citation type="journal article" date="2014" name="Genome Announc.">
        <title>Draft Genome Sequences of Two Vibrionaceae Species, Vibrio ponticus C121 and Photobacterium aphoticum C119, Isolated as Coral Reef Microbiota.</title>
        <authorList>
            <person name="Al-saari N."/>
            <person name="Meirelles P.M."/>
            <person name="Mino S."/>
            <person name="Suda W."/>
            <person name="Oshima K."/>
            <person name="Hattori M."/>
            <person name="Ohkuma M."/>
            <person name="Thompson F.L."/>
            <person name="Gomez-Gil B."/>
            <person name="Sawabe T."/>
            <person name="Sawabe T."/>
        </authorList>
    </citation>
    <scope>NUCLEOTIDE SEQUENCE [LARGE SCALE GENOMIC DNA]</scope>
    <source>
        <strain evidence="1 2">JCM 19237</strain>
    </source>
</reference>
<proteinExistence type="predicted"/>
<dbReference type="EMBL" id="BBMN01000003">
    <property type="protein sequence ID" value="GAL03965.1"/>
    <property type="molecule type" value="Genomic_DNA"/>
</dbReference>
<name>A0A090QLF3_9GAMM</name>
<dbReference type="Proteomes" id="UP000029227">
    <property type="component" value="Unassembled WGS sequence"/>
</dbReference>
<comment type="caution">
    <text evidence="1">The sequence shown here is derived from an EMBL/GenBank/DDBJ whole genome shotgun (WGS) entry which is preliminary data.</text>
</comment>